<keyword evidence="1" id="KW-0175">Coiled coil</keyword>
<proteinExistence type="predicted"/>
<sequence>MRKGFFDGLSETLTRTTKDLSKKAGQIYETQKIQSKVSSEEHMVEKLKCDIGNLVFSRYSGGVQMDEELQNLCQEIRQHMDAIAEYKDAAADLKGRKICPSCKRAVEKDVSFCPFCGTACPNPEPEEEVAAEATAEEATETVAEDDAPGEEPAPVTSEDVTDESAPEAETSSEDTQE</sequence>
<dbReference type="EMBL" id="JAOQJL010000013">
    <property type="protein sequence ID" value="MCU6765401.1"/>
    <property type="molecule type" value="Genomic_DNA"/>
</dbReference>
<keyword evidence="4" id="KW-1185">Reference proteome</keyword>
<evidence type="ECO:0000313" key="4">
    <source>
        <dbReference type="Proteomes" id="UP001652409"/>
    </source>
</evidence>
<evidence type="ECO:0000256" key="2">
    <source>
        <dbReference type="SAM" id="MobiDB-lite"/>
    </source>
</evidence>
<reference evidence="3 4" key="1">
    <citation type="journal article" date="2021" name="ISME Commun">
        <title>Automated analysis of genomic sequences facilitates high-throughput and comprehensive description of bacteria.</title>
        <authorList>
            <person name="Hitch T.C.A."/>
        </authorList>
    </citation>
    <scope>NUCLEOTIDE SEQUENCE [LARGE SCALE GENOMIC DNA]</scope>
    <source>
        <strain evidence="3 4">Sanger_23</strain>
    </source>
</reference>
<dbReference type="RefSeq" id="WP_158421429.1">
    <property type="nucleotide sequence ID" value="NZ_JAOQJL010000013.1"/>
</dbReference>
<comment type="caution">
    <text evidence="3">The sequence shown here is derived from an EMBL/GenBank/DDBJ whole genome shotgun (WGS) entry which is preliminary data.</text>
</comment>
<feature type="compositionally biased region" description="Acidic residues" evidence="2">
    <location>
        <begin position="127"/>
        <end position="149"/>
    </location>
</feature>
<organism evidence="3 4">
    <name type="scientific">Blautia ammoniilytica</name>
    <dbReference type="NCBI Taxonomy" id="2981782"/>
    <lineage>
        <taxon>Bacteria</taxon>
        <taxon>Bacillati</taxon>
        <taxon>Bacillota</taxon>
        <taxon>Clostridia</taxon>
        <taxon>Lachnospirales</taxon>
        <taxon>Lachnospiraceae</taxon>
        <taxon>Blautia</taxon>
    </lineage>
</organism>
<protein>
    <submittedName>
        <fullName evidence="3">Zinc ribbon domain-containing protein</fullName>
    </submittedName>
</protein>
<evidence type="ECO:0000313" key="3">
    <source>
        <dbReference type="EMBL" id="MCU6765401.1"/>
    </source>
</evidence>
<evidence type="ECO:0000256" key="1">
    <source>
        <dbReference type="SAM" id="Coils"/>
    </source>
</evidence>
<dbReference type="Proteomes" id="UP001652409">
    <property type="component" value="Unassembled WGS sequence"/>
</dbReference>
<name>A0ABT2TUE4_9FIRM</name>
<gene>
    <name evidence="3" type="ORF">OCV61_08230</name>
</gene>
<feature type="region of interest" description="Disordered" evidence="2">
    <location>
        <begin position="127"/>
        <end position="177"/>
    </location>
</feature>
<accession>A0ABT2TUE4</accession>
<feature type="coiled-coil region" evidence="1">
    <location>
        <begin position="69"/>
        <end position="96"/>
    </location>
</feature>
<feature type="compositionally biased region" description="Acidic residues" evidence="2">
    <location>
        <begin position="159"/>
        <end position="177"/>
    </location>
</feature>